<dbReference type="GO" id="GO:0030288">
    <property type="term" value="C:outer membrane-bounded periplasmic space"/>
    <property type="evidence" value="ECO:0007669"/>
    <property type="project" value="TreeGrafter"/>
</dbReference>
<proteinExistence type="inferred from homology"/>
<keyword evidence="9" id="KW-1185">Reference proteome</keyword>
<feature type="region of interest" description="Disordered" evidence="5">
    <location>
        <begin position="46"/>
        <end position="74"/>
    </location>
</feature>
<feature type="transmembrane region" description="Helical" evidence="6">
    <location>
        <begin position="21"/>
        <end position="39"/>
    </location>
</feature>
<dbReference type="Pfam" id="PF01497">
    <property type="entry name" value="Peripla_BP_2"/>
    <property type="match status" value="1"/>
</dbReference>
<evidence type="ECO:0000256" key="5">
    <source>
        <dbReference type="SAM" id="MobiDB-lite"/>
    </source>
</evidence>
<evidence type="ECO:0000313" key="8">
    <source>
        <dbReference type="EMBL" id="BBI35523.1"/>
    </source>
</evidence>
<dbReference type="PANTHER" id="PTHR30532">
    <property type="entry name" value="IRON III DICITRATE-BINDING PERIPLASMIC PROTEIN"/>
    <property type="match status" value="1"/>
</dbReference>
<evidence type="ECO:0000259" key="7">
    <source>
        <dbReference type="PROSITE" id="PS50983"/>
    </source>
</evidence>
<dbReference type="AlphaFoldDB" id="A0A3T1DBP7"/>
<comment type="similarity">
    <text evidence="2">Belongs to the bacterial solute-binding protein 8 family.</text>
</comment>
<accession>A0A3T1DBP7</accession>
<evidence type="ECO:0000313" key="9">
    <source>
        <dbReference type="Proteomes" id="UP000289856"/>
    </source>
</evidence>
<name>A0A3T1DBP7_9BACL</name>
<sequence length="358" mass="39444">MYQSERAAHVSRRAKQGQRKLQGVALLLILFVFTVFVSACGNNTNTNTGANTVETQKPEQTSSAQPTAQSEEPQMITVKDAYGEKQVPLHPKRVAVIGLEDIALTLEAPLVYAYDFDGYYLHDQLQALHIQVSGSSDVNPNLEAILASKPDIIILQQYFTDQGGYDQLNKIAPTVAYPPDDWKSSIIEIGKILGIEEKAQSVIQTYDDKIKQAKETIEAEVPGKTVAFIRPSDKDLQVFFPSFNSLVYDQLGLKPDTSIATFQKQSPEDWGITTSLESLPLITADYVFAIYGGSISSAEDYLLENAASTEVEKLKVWKAIPAVKQNHVFKVSSRHWMSSGPIANSRVIEDVVSSVTGK</sequence>
<keyword evidence="6" id="KW-1133">Transmembrane helix</keyword>
<dbReference type="GO" id="GO:1901678">
    <property type="term" value="P:iron coordination entity transport"/>
    <property type="evidence" value="ECO:0007669"/>
    <property type="project" value="UniProtKB-ARBA"/>
</dbReference>
<keyword evidence="4" id="KW-0732">Signal</keyword>
<feature type="domain" description="Fe/B12 periplasmic-binding" evidence="7">
    <location>
        <begin position="74"/>
        <end position="358"/>
    </location>
</feature>
<evidence type="ECO:0000256" key="1">
    <source>
        <dbReference type="ARBA" id="ARBA00004196"/>
    </source>
</evidence>
<keyword evidence="3" id="KW-0813">Transport</keyword>
<comment type="subcellular location">
    <subcellularLocation>
        <location evidence="1">Cell envelope</location>
    </subcellularLocation>
</comment>
<evidence type="ECO:0000256" key="3">
    <source>
        <dbReference type="ARBA" id="ARBA00022448"/>
    </source>
</evidence>
<feature type="compositionally biased region" description="Low complexity" evidence="5">
    <location>
        <begin position="46"/>
        <end position="55"/>
    </location>
</feature>
<dbReference type="InterPro" id="IPR051313">
    <property type="entry name" value="Bact_iron-sidero_bind"/>
</dbReference>
<dbReference type="RefSeq" id="WP_130614266.1">
    <property type="nucleotide sequence ID" value="NZ_AP019400.1"/>
</dbReference>
<dbReference type="KEGG" id="cohn:KCTCHS21_49220"/>
<evidence type="ECO:0000256" key="4">
    <source>
        <dbReference type="ARBA" id="ARBA00022729"/>
    </source>
</evidence>
<dbReference type="Gene3D" id="3.40.50.1980">
    <property type="entry name" value="Nitrogenase molybdenum iron protein domain"/>
    <property type="match status" value="2"/>
</dbReference>
<dbReference type="Proteomes" id="UP000289856">
    <property type="component" value="Chromosome"/>
</dbReference>
<dbReference type="PROSITE" id="PS50983">
    <property type="entry name" value="FE_B12_PBP"/>
    <property type="match status" value="1"/>
</dbReference>
<dbReference type="SUPFAM" id="SSF53807">
    <property type="entry name" value="Helical backbone' metal receptor"/>
    <property type="match status" value="1"/>
</dbReference>
<evidence type="ECO:0000256" key="2">
    <source>
        <dbReference type="ARBA" id="ARBA00008814"/>
    </source>
</evidence>
<organism evidence="8 9">
    <name type="scientific">Cohnella abietis</name>
    <dbReference type="NCBI Taxonomy" id="2507935"/>
    <lineage>
        <taxon>Bacteria</taxon>
        <taxon>Bacillati</taxon>
        <taxon>Bacillota</taxon>
        <taxon>Bacilli</taxon>
        <taxon>Bacillales</taxon>
        <taxon>Paenibacillaceae</taxon>
        <taxon>Cohnella</taxon>
    </lineage>
</organism>
<dbReference type="OrthoDB" id="1628181at2"/>
<gene>
    <name evidence="8" type="ORF">KCTCHS21_49220</name>
</gene>
<evidence type="ECO:0000256" key="6">
    <source>
        <dbReference type="SAM" id="Phobius"/>
    </source>
</evidence>
<dbReference type="InterPro" id="IPR002491">
    <property type="entry name" value="ABC_transptr_periplasmic_BD"/>
</dbReference>
<protein>
    <submittedName>
        <fullName evidence="8">Ferrichrome ABC transporter substrate-binding protein</fullName>
    </submittedName>
</protein>
<feature type="compositionally biased region" description="Polar residues" evidence="5">
    <location>
        <begin position="58"/>
        <end position="72"/>
    </location>
</feature>
<keyword evidence="6" id="KW-0812">Transmembrane</keyword>
<dbReference type="EMBL" id="AP019400">
    <property type="protein sequence ID" value="BBI35523.1"/>
    <property type="molecule type" value="Genomic_DNA"/>
</dbReference>
<reference evidence="8 9" key="1">
    <citation type="submission" date="2019-01" db="EMBL/GenBank/DDBJ databases">
        <title>Complete genome sequence of Cohnella hallensis HS21 isolated from Korean fir (Abies koreana) rhizospheric soil.</title>
        <authorList>
            <person name="Jiang L."/>
            <person name="Kang S.W."/>
            <person name="Kim S."/>
            <person name="Jung J."/>
            <person name="Kim C.Y."/>
            <person name="Kim D.H."/>
            <person name="Kim S.W."/>
            <person name="Lee J."/>
        </authorList>
    </citation>
    <scope>NUCLEOTIDE SEQUENCE [LARGE SCALE GENOMIC DNA]</scope>
    <source>
        <strain evidence="8 9">HS21</strain>
    </source>
</reference>
<keyword evidence="6" id="KW-0472">Membrane</keyword>
<dbReference type="PANTHER" id="PTHR30532:SF29">
    <property type="entry name" value="FE(3+) DICITRATE-BINDING PERIPLASMIC PROTEIN"/>
    <property type="match status" value="1"/>
</dbReference>